<keyword evidence="3 8" id="KW-0028">Amino-acid biosynthesis</keyword>
<feature type="binding site" evidence="8">
    <location>
        <begin position="14"/>
        <end position="16"/>
    </location>
    <ligand>
        <name>shikimate</name>
        <dbReference type="ChEBI" id="CHEBI:36208"/>
    </ligand>
</feature>
<evidence type="ECO:0000256" key="2">
    <source>
        <dbReference type="ARBA" id="ARBA00012962"/>
    </source>
</evidence>
<dbReference type="Gene3D" id="3.40.50.10860">
    <property type="entry name" value="Leucine Dehydrogenase, chain A, domain 1"/>
    <property type="match status" value="1"/>
</dbReference>
<dbReference type="InterPro" id="IPR006151">
    <property type="entry name" value="Shikm_DH/Glu-tRNA_Rdtase"/>
</dbReference>
<comment type="caution">
    <text evidence="12">The sequence shown here is derived from an EMBL/GenBank/DDBJ whole genome shotgun (WGS) entry which is preliminary data.</text>
</comment>
<evidence type="ECO:0000259" key="11">
    <source>
        <dbReference type="Pfam" id="PF18317"/>
    </source>
</evidence>
<evidence type="ECO:0000256" key="6">
    <source>
        <dbReference type="ARBA" id="ARBA00023141"/>
    </source>
</evidence>
<dbReference type="SUPFAM" id="SSF53223">
    <property type="entry name" value="Aminoacid dehydrogenase-like, N-terminal domain"/>
    <property type="match status" value="1"/>
</dbReference>
<evidence type="ECO:0000313" key="13">
    <source>
        <dbReference type="Proteomes" id="UP000288259"/>
    </source>
</evidence>
<evidence type="ECO:0000256" key="4">
    <source>
        <dbReference type="ARBA" id="ARBA00022857"/>
    </source>
</evidence>
<evidence type="ECO:0000256" key="8">
    <source>
        <dbReference type="HAMAP-Rule" id="MF_00222"/>
    </source>
</evidence>
<name>A0A432YPX8_9GAMM</name>
<sequence length="277" mass="28962">MTQFTVFGNPIAHSLSPQIHQQFAAQFNLQLDYTRSLTSKQGFAAAVAGFFRRGGAGANVTVPFKEKAAGLVTHLTARAAKAGAVNTLIPLGYGQLAGDTTDGEGLLRDLQRQLAEAALARTVIIIGAGGAARGVIEPLQQAGAEVVITNRSAARVAPLLERFSGLQALDYSALAQAPRAGLATDAILINATSASLTAEGLPVHPDWFAGSVLTYDMMYGREPSAFLQQAQRTGAGKTADGLGMLVEQAALAFALWHEGKVPDTDHVVSVLRASLSR</sequence>
<evidence type="ECO:0000256" key="5">
    <source>
        <dbReference type="ARBA" id="ARBA00023002"/>
    </source>
</evidence>
<feature type="domain" description="Shikimate dehydrogenase substrate binding N-terminal" evidence="10">
    <location>
        <begin position="6"/>
        <end position="88"/>
    </location>
</feature>
<feature type="binding site" evidence="8">
    <location>
        <position position="86"/>
    </location>
    <ligand>
        <name>shikimate</name>
        <dbReference type="ChEBI" id="CHEBI:36208"/>
    </ligand>
</feature>
<evidence type="ECO:0000259" key="10">
    <source>
        <dbReference type="Pfam" id="PF08501"/>
    </source>
</evidence>
<dbReference type="GO" id="GO:0009423">
    <property type="term" value="P:chorismate biosynthetic process"/>
    <property type="evidence" value="ECO:0007669"/>
    <property type="project" value="UniProtKB-UniRule"/>
</dbReference>
<dbReference type="Gene3D" id="3.40.50.720">
    <property type="entry name" value="NAD(P)-binding Rossmann-like Domain"/>
    <property type="match status" value="1"/>
</dbReference>
<dbReference type="PANTHER" id="PTHR21089">
    <property type="entry name" value="SHIKIMATE DEHYDROGENASE"/>
    <property type="match status" value="1"/>
</dbReference>
<keyword evidence="13" id="KW-1185">Reference proteome</keyword>
<dbReference type="GO" id="GO:0019632">
    <property type="term" value="P:shikimate metabolic process"/>
    <property type="evidence" value="ECO:0007669"/>
    <property type="project" value="InterPro"/>
</dbReference>
<feature type="binding site" evidence="8">
    <location>
        <position position="61"/>
    </location>
    <ligand>
        <name>shikimate</name>
        <dbReference type="ChEBI" id="CHEBI:36208"/>
    </ligand>
</feature>
<feature type="domain" description="SDH C-terminal" evidence="11">
    <location>
        <begin position="241"/>
        <end position="271"/>
    </location>
</feature>
<dbReference type="PANTHER" id="PTHR21089:SF1">
    <property type="entry name" value="BIFUNCTIONAL 3-DEHYDROQUINATE DEHYDRATASE_SHIKIMATE DEHYDROGENASE, CHLOROPLASTIC"/>
    <property type="match status" value="1"/>
</dbReference>
<dbReference type="OrthoDB" id="9776868at2"/>
<keyword evidence="6 8" id="KW-0057">Aromatic amino acid biosynthesis</keyword>
<evidence type="ECO:0000256" key="1">
    <source>
        <dbReference type="ARBA" id="ARBA00004871"/>
    </source>
</evidence>
<dbReference type="AlphaFoldDB" id="A0A432YPX8"/>
<evidence type="ECO:0000256" key="7">
    <source>
        <dbReference type="ARBA" id="ARBA00049442"/>
    </source>
</evidence>
<organism evidence="12 13">
    <name type="scientific">Pseudidiomarina insulisalsae</name>
    <dbReference type="NCBI Taxonomy" id="575789"/>
    <lineage>
        <taxon>Bacteria</taxon>
        <taxon>Pseudomonadati</taxon>
        <taxon>Pseudomonadota</taxon>
        <taxon>Gammaproteobacteria</taxon>
        <taxon>Alteromonadales</taxon>
        <taxon>Idiomarinaceae</taxon>
        <taxon>Pseudidiomarina</taxon>
    </lineage>
</organism>
<feature type="domain" description="Quinate/shikimate 5-dehydrogenase/glutamyl-tRNA reductase" evidence="9">
    <location>
        <begin position="116"/>
        <end position="195"/>
    </location>
</feature>
<feature type="binding site" evidence="8">
    <location>
        <position position="102"/>
    </location>
    <ligand>
        <name>shikimate</name>
        <dbReference type="ChEBI" id="CHEBI:36208"/>
    </ligand>
</feature>
<dbReference type="Pfam" id="PF08501">
    <property type="entry name" value="Shikimate_dh_N"/>
    <property type="match status" value="1"/>
</dbReference>
<comment type="catalytic activity">
    <reaction evidence="7 8">
        <text>shikimate + NADP(+) = 3-dehydroshikimate + NADPH + H(+)</text>
        <dbReference type="Rhea" id="RHEA:17737"/>
        <dbReference type="ChEBI" id="CHEBI:15378"/>
        <dbReference type="ChEBI" id="CHEBI:16630"/>
        <dbReference type="ChEBI" id="CHEBI:36208"/>
        <dbReference type="ChEBI" id="CHEBI:57783"/>
        <dbReference type="ChEBI" id="CHEBI:58349"/>
        <dbReference type="EC" id="1.1.1.25"/>
    </reaction>
</comment>
<dbReference type="GO" id="GO:0009073">
    <property type="term" value="P:aromatic amino acid family biosynthetic process"/>
    <property type="evidence" value="ECO:0007669"/>
    <property type="project" value="UniProtKB-KW"/>
</dbReference>
<dbReference type="GO" id="GO:0008652">
    <property type="term" value="P:amino acid biosynthetic process"/>
    <property type="evidence" value="ECO:0007669"/>
    <property type="project" value="UniProtKB-KW"/>
</dbReference>
<proteinExistence type="inferred from homology"/>
<dbReference type="NCBIfam" id="NF001310">
    <property type="entry name" value="PRK00258.1-2"/>
    <property type="match status" value="1"/>
</dbReference>
<protein>
    <recommendedName>
        <fullName evidence="2 8">Shikimate dehydrogenase (NADP(+))</fullName>
        <shortName evidence="8">SDH</shortName>
        <ecNumber evidence="2 8">1.1.1.25</ecNumber>
    </recommendedName>
</protein>
<dbReference type="UniPathway" id="UPA00053">
    <property type="reaction ID" value="UER00087"/>
</dbReference>
<dbReference type="InterPro" id="IPR013708">
    <property type="entry name" value="Shikimate_DH-bd_N"/>
</dbReference>
<comment type="subunit">
    <text evidence="8">Homodimer.</text>
</comment>
<dbReference type="InterPro" id="IPR036291">
    <property type="entry name" value="NAD(P)-bd_dom_sf"/>
</dbReference>
<dbReference type="CDD" id="cd01065">
    <property type="entry name" value="NAD_bind_Shikimate_DH"/>
    <property type="match status" value="1"/>
</dbReference>
<comment type="function">
    <text evidence="8">Involved in the biosynthesis of the chorismate, which leads to the biosynthesis of aromatic amino acids. Catalyzes the reversible NADPH linked reduction of 3-dehydroshikimate (DHSA) to yield shikimate (SA).</text>
</comment>
<dbReference type="InterPro" id="IPR022893">
    <property type="entry name" value="Shikimate_DH_fam"/>
</dbReference>
<dbReference type="GO" id="GO:0005829">
    <property type="term" value="C:cytosol"/>
    <property type="evidence" value="ECO:0007669"/>
    <property type="project" value="TreeGrafter"/>
</dbReference>
<accession>A0A432YPX8</accession>
<evidence type="ECO:0000259" key="9">
    <source>
        <dbReference type="Pfam" id="PF01488"/>
    </source>
</evidence>
<feature type="binding site" evidence="8">
    <location>
        <position position="217"/>
    </location>
    <ligand>
        <name>NADP(+)</name>
        <dbReference type="ChEBI" id="CHEBI:58349"/>
    </ligand>
</feature>
<dbReference type="Pfam" id="PF01488">
    <property type="entry name" value="Shikimate_DH"/>
    <property type="match status" value="1"/>
</dbReference>
<dbReference type="InterPro" id="IPR046346">
    <property type="entry name" value="Aminoacid_DH-like_N_sf"/>
</dbReference>
<feature type="active site" description="Proton acceptor" evidence="8">
    <location>
        <position position="65"/>
    </location>
</feature>
<comment type="caution">
    <text evidence="8">Lacks conserved residue(s) required for the propagation of feature annotation.</text>
</comment>
<dbReference type="InterPro" id="IPR041121">
    <property type="entry name" value="SDH_C"/>
</dbReference>
<evidence type="ECO:0000256" key="3">
    <source>
        <dbReference type="ARBA" id="ARBA00022605"/>
    </source>
</evidence>
<feature type="binding site" evidence="8">
    <location>
        <position position="219"/>
    </location>
    <ligand>
        <name>shikimate</name>
        <dbReference type="ChEBI" id="CHEBI:36208"/>
    </ligand>
</feature>
<feature type="binding site" evidence="8">
    <location>
        <begin position="127"/>
        <end position="131"/>
    </location>
    <ligand>
        <name>NADP(+)</name>
        <dbReference type="ChEBI" id="CHEBI:58349"/>
    </ligand>
</feature>
<gene>
    <name evidence="8" type="primary">aroE</name>
    <name evidence="12" type="ORF">CWI71_02850</name>
</gene>
<dbReference type="Pfam" id="PF18317">
    <property type="entry name" value="SDH_C"/>
    <property type="match status" value="1"/>
</dbReference>
<dbReference type="InterPro" id="IPR011342">
    <property type="entry name" value="Shikimate_DH"/>
</dbReference>
<dbReference type="RefSeq" id="WP_126753745.1">
    <property type="nucleotide sequence ID" value="NZ_PIPY01000002.1"/>
</dbReference>
<feature type="binding site" evidence="8">
    <location>
        <position position="241"/>
    </location>
    <ligand>
        <name>NADP(+)</name>
        <dbReference type="ChEBI" id="CHEBI:58349"/>
    </ligand>
</feature>
<dbReference type="GO" id="GO:0004764">
    <property type="term" value="F:shikimate 3-dehydrogenase (NADP+) activity"/>
    <property type="evidence" value="ECO:0007669"/>
    <property type="project" value="UniProtKB-UniRule"/>
</dbReference>
<comment type="similarity">
    <text evidence="8">Belongs to the shikimate dehydrogenase family.</text>
</comment>
<feature type="binding site" evidence="8">
    <location>
        <position position="248"/>
    </location>
    <ligand>
        <name>shikimate</name>
        <dbReference type="ChEBI" id="CHEBI:36208"/>
    </ligand>
</feature>
<dbReference type="EC" id="1.1.1.25" evidence="2 8"/>
<dbReference type="SUPFAM" id="SSF51735">
    <property type="entry name" value="NAD(P)-binding Rossmann-fold domains"/>
    <property type="match status" value="1"/>
</dbReference>
<dbReference type="FunFam" id="3.40.50.10860:FF:000006">
    <property type="entry name" value="Shikimate dehydrogenase (NADP(+))"/>
    <property type="match status" value="1"/>
</dbReference>
<keyword evidence="4 8" id="KW-0521">NADP</keyword>
<reference evidence="13" key="1">
    <citation type="journal article" date="2018" name="Front. Microbiol.">
        <title>Genome-Based Analysis Reveals the Taxonomy and Diversity of the Family Idiomarinaceae.</title>
        <authorList>
            <person name="Liu Y."/>
            <person name="Lai Q."/>
            <person name="Shao Z."/>
        </authorList>
    </citation>
    <scope>NUCLEOTIDE SEQUENCE [LARGE SCALE GENOMIC DNA]</scope>
    <source>
        <strain evidence="13">CVS-6</strain>
    </source>
</reference>
<dbReference type="Proteomes" id="UP000288259">
    <property type="component" value="Unassembled WGS sequence"/>
</dbReference>
<dbReference type="EMBL" id="PIPY01000002">
    <property type="protein sequence ID" value="RUO63180.1"/>
    <property type="molecule type" value="Genomic_DNA"/>
</dbReference>
<dbReference type="NCBIfam" id="TIGR00507">
    <property type="entry name" value="aroE"/>
    <property type="match status" value="1"/>
</dbReference>
<dbReference type="HAMAP" id="MF_00222">
    <property type="entry name" value="Shikimate_DH_AroE"/>
    <property type="match status" value="1"/>
</dbReference>
<keyword evidence="5 8" id="KW-0560">Oxidoreductase</keyword>
<dbReference type="GO" id="GO:0050661">
    <property type="term" value="F:NADP binding"/>
    <property type="evidence" value="ECO:0007669"/>
    <property type="project" value="InterPro"/>
</dbReference>
<comment type="pathway">
    <text evidence="1 8">Metabolic intermediate biosynthesis; chorismate biosynthesis; chorismate from D-erythrose 4-phosphate and phosphoenolpyruvate: step 4/7.</text>
</comment>
<evidence type="ECO:0000313" key="12">
    <source>
        <dbReference type="EMBL" id="RUO63180.1"/>
    </source>
</evidence>